<dbReference type="SUPFAM" id="SSF110849">
    <property type="entry name" value="ParB/Sulfiredoxin"/>
    <property type="match status" value="1"/>
</dbReference>
<gene>
    <name evidence="2" type="ORF">ATM17_15175</name>
    <name evidence="3" type="ORF">ATM17_21480</name>
</gene>
<reference evidence="4" key="1">
    <citation type="submission" date="2015-11" db="EMBL/GenBank/DDBJ databases">
        <title>Complete genome sequence of a polyethylene-glycol degrader Sphingopyxis macrogoltabida 203N (NBRC 111659).</title>
        <authorList>
            <person name="Yoshiyuki O."/>
            <person name="Shouta N."/>
            <person name="Nagata Y."/>
            <person name="Numata M."/>
            <person name="Tsuchikane K."/>
            <person name="Hosoyama A."/>
            <person name="Yamazoe A."/>
            <person name="Tsuda M."/>
            <person name="Fujita N."/>
            <person name="Kawai F."/>
        </authorList>
    </citation>
    <scope>NUCLEOTIDE SEQUENCE [LARGE SCALE GENOMIC DNA]</scope>
    <source>
        <strain evidence="4">203N</strain>
    </source>
</reference>
<dbReference type="OrthoDB" id="4545778at2"/>
<keyword evidence="1" id="KW-0472">Membrane</keyword>
<name>A0A0P0DDH5_SPHMC</name>
<dbReference type="InterPro" id="IPR036086">
    <property type="entry name" value="ParB/Sulfiredoxin_sf"/>
</dbReference>
<evidence type="ECO:0000313" key="3">
    <source>
        <dbReference type="EMBL" id="AMU91590.1"/>
    </source>
</evidence>
<keyword evidence="1" id="KW-0812">Transmembrane</keyword>
<accession>A0A0P0DDH5</accession>
<dbReference type="AlphaFoldDB" id="A0A0P0DDH5"/>
<dbReference type="KEGG" id="smaz:LH19_14580"/>
<dbReference type="Proteomes" id="UP000076088">
    <property type="component" value="Chromosome"/>
</dbReference>
<feature type="transmembrane region" description="Helical" evidence="1">
    <location>
        <begin position="298"/>
        <end position="318"/>
    </location>
</feature>
<dbReference type="Gene3D" id="3.90.1530.10">
    <property type="entry name" value="Conserved hypothetical protein from pyrococcus furiosus pfu- 392566-001, ParB domain"/>
    <property type="match status" value="1"/>
</dbReference>
<dbReference type="EMBL" id="CP013344">
    <property type="protein sequence ID" value="AMU90367.1"/>
    <property type="molecule type" value="Genomic_DNA"/>
</dbReference>
<dbReference type="KEGG" id="smaz:LH19_20900"/>
<reference evidence="2" key="2">
    <citation type="submission" date="2015-11" db="EMBL/GenBank/DDBJ databases">
        <authorList>
            <person name="Yoshiyuki O."/>
        </authorList>
    </citation>
    <scope>NUCLEOTIDE SEQUENCE</scope>
    <source>
        <strain evidence="2">203N</strain>
    </source>
</reference>
<keyword evidence="4" id="KW-1185">Reference proteome</keyword>
<dbReference type="Pfam" id="PF20188">
    <property type="entry name" value="DUF6551"/>
    <property type="match status" value="1"/>
</dbReference>
<keyword evidence="1" id="KW-1133">Transmembrane helix</keyword>
<evidence type="ECO:0000313" key="2">
    <source>
        <dbReference type="EMBL" id="AMU90367.1"/>
    </source>
</evidence>
<protein>
    <submittedName>
        <fullName evidence="2">Uncharacterized protein</fullName>
    </submittedName>
</protein>
<organism evidence="2 4">
    <name type="scientific">Sphingopyxis macrogoltabida</name>
    <name type="common">Sphingomonas macrogoltabidus</name>
    <dbReference type="NCBI Taxonomy" id="33050"/>
    <lineage>
        <taxon>Bacteria</taxon>
        <taxon>Pseudomonadati</taxon>
        <taxon>Pseudomonadota</taxon>
        <taxon>Alphaproteobacteria</taxon>
        <taxon>Sphingomonadales</taxon>
        <taxon>Sphingomonadaceae</taxon>
        <taxon>Sphingopyxis</taxon>
    </lineage>
</organism>
<proteinExistence type="predicted"/>
<evidence type="ECO:0000313" key="4">
    <source>
        <dbReference type="Proteomes" id="UP000076088"/>
    </source>
</evidence>
<evidence type="ECO:0000256" key="1">
    <source>
        <dbReference type="SAM" id="Phobius"/>
    </source>
</evidence>
<dbReference type="InterPro" id="IPR046681">
    <property type="entry name" value="DUF6551"/>
</dbReference>
<dbReference type="RefSeq" id="WP_054729130.1">
    <property type="nucleotide sequence ID" value="NZ_CP009429.1"/>
</dbReference>
<sequence>MTAPSRIWINAVGKELPEWVVAAMASPEIADNGSFIIAGGDGETRVERGFAVFDYDGQVYACLPKEVQAKLAATVGADNEAVAELAQKTEAARAPVPAIQRQSREARRAGDKQLRLKPMIGSPPAPQFAQLDQLNVDDTYQRSIEGGASKKLIIKIAENWDWRLCLPLIVSRREGSLYVIDGQHRLEGAKLRGDIRDLPVVVFDFDDPKQEAELFVQANRSRRAMSTLDDFHAAVVAGDAKAVEIHNVVTDAGLIVGRNQAWQYWQPGEVIFVAAIKKALISQGREISTRALTMIAQAFDGLVLTGGGAIFTGLCIFIQSREKDGRPIDADLMVSVLSEVGIPGWKEATEGVDSGQDRIDSMLKAMEEAYAEAESE</sequence>
<dbReference type="EMBL" id="CP013344">
    <property type="protein sequence ID" value="AMU91590.1"/>
    <property type="molecule type" value="Genomic_DNA"/>
</dbReference>
<reference evidence="2 4" key="3">
    <citation type="journal article" date="2016" name="Genome Announc.">
        <title>Complete Genome Sequence of Sphingopyxis macrogoltabida Strain 203N (NBRC 111659), a Polyethylene Glycol Degrader.</title>
        <authorList>
            <person name="Ohtsubo Y."/>
            <person name="Nonoyama S."/>
            <person name="Nagata Y."/>
            <person name="Numata M."/>
            <person name="Tsuchikane K."/>
            <person name="Hosoyama A."/>
            <person name="Yamazoe A."/>
            <person name="Tsuda M."/>
            <person name="Fujita N."/>
            <person name="Kawai F."/>
        </authorList>
    </citation>
    <scope>NUCLEOTIDE SEQUENCE [LARGE SCALE GENOMIC DNA]</scope>
    <source>
        <strain evidence="2 4">203N</strain>
    </source>
</reference>